<name>A0A6A3GDW7_9STRA</name>
<dbReference type="EMBL" id="QXFU01009564">
    <property type="protein sequence ID" value="KAE8954736.1"/>
    <property type="molecule type" value="Genomic_DNA"/>
</dbReference>
<dbReference type="AlphaFoldDB" id="A0A6A3GDW7"/>
<reference evidence="1 2" key="1">
    <citation type="submission" date="2018-09" db="EMBL/GenBank/DDBJ databases">
        <title>Genomic investigation of the strawberry pathogen Phytophthora fragariae indicates pathogenicity is determined by transcriptional variation in three key races.</title>
        <authorList>
            <person name="Adams T.M."/>
            <person name="Armitage A.D."/>
            <person name="Sobczyk M.K."/>
            <person name="Bates H.J."/>
            <person name="Dunwell J.M."/>
            <person name="Nellist C.F."/>
            <person name="Harrison R.J."/>
        </authorList>
    </citation>
    <scope>NUCLEOTIDE SEQUENCE [LARGE SCALE GENOMIC DNA]</scope>
    <source>
        <strain evidence="1 2">SCRP324</strain>
    </source>
</reference>
<gene>
    <name evidence="1" type="ORF">PR002_g32004</name>
</gene>
<proteinExistence type="predicted"/>
<dbReference type="Proteomes" id="UP000435112">
    <property type="component" value="Unassembled WGS sequence"/>
</dbReference>
<protein>
    <submittedName>
        <fullName evidence="1">Uncharacterized protein</fullName>
    </submittedName>
</protein>
<evidence type="ECO:0000313" key="2">
    <source>
        <dbReference type="Proteomes" id="UP000435112"/>
    </source>
</evidence>
<comment type="caution">
    <text evidence="1">The sequence shown here is derived from an EMBL/GenBank/DDBJ whole genome shotgun (WGS) entry which is preliminary data.</text>
</comment>
<evidence type="ECO:0000313" key="1">
    <source>
        <dbReference type="EMBL" id="KAE8954736.1"/>
    </source>
</evidence>
<organism evidence="1 2">
    <name type="scientific">Phytophthora rubi</name>
    <dbReference type="NCBI Taxonomy" id="129364"/>
    <lineage>
        <taxon>Eukaryota</taxon>
        <taxon>Sar</taxon>
        <taxon>Stramenopiles</taxon>
        <taxon>Oomycota</taxon>
        <taxon>Peronosporomycetes</taxon>
        <taxon>Peronosporales</taxon>
        <taxon>Peronosporaceae</taxon>
        <taxon>Phytophthora</taxon>
    </lineage>
</organism>
<accession>A0A6A3GDW7</accession>
<sequence length="116" mass="12892">MAKAIVQLEQRALGHRIGADAAALDRCHHCIYEIAKAIVQLEQRALGHRIGADAAALDRCHHCIYALLFATPTESVHQQYTVGASHLKDVPFVRLTHDAALLVQPRKVHPLFFQRA</sequence>